<dbReference type="AlphaFoldDB" id="A0A5P0ZQF2"/>
<accession>A0A5P0ZQF2</accession>
<sequence>MGEAQFKNADDYIKSFVPMVDFLAEVLGRNSEVVLNDVRNLDHSIVAIRNNYISHRQIGDPASDLVLRMSKQGKKESKNFLTNYSGKSSKNINL</sequence>
<dbReference type="Proteomes" id="UP000414364">
    <property type="component" value="Unassembled WGS sequence"/>
</dbReference>
<dbReference type="PANTHER" id="PTHR35568:SF1">
    <property type="entry name" value="TRANSCRIPTIONAL REGULATOR DAUR"/>
    <property type="match status" value="1"/>
</dbReference>
<organism evidence="2 5">
    <name type="scientific">Companilactobacillus halodurans</name>
    <dbReference type="NCBI Taxonomy" id="2584183"/>
    <lineage>
        <taxon>Bacteria</taxon>
        <taxon>Bacillati</taxon>
        <taxon>Bacillota</taxon>
        <taxon>Bacilli</taxon>
        <taxon>Lactobacillales</taxon>
        <taxon>Lactobacillaceae</taxon>
        <taxon>Companilactobacillus</taxon>
    </lineage>
</organism>
<dbReference type="Proteomes" id="UP000371423">
    <property type="component" value="Unassembled WGS sequence"/>
</dbReference>
<dbReference type="OrthoDB" id="9796595at2"/>
<dbReference type="PANTHER" id="PTHR35568">
    <property type="entry name" value="TRANSCRIPTIONAL REGULATOR DAUR"/>
    <property type="match status" value="1"/>
</dbReference>
<evidence type="ECO:0000313" key="4">
    <source>
        <dbReference type="Proteomes" id="UP000371423"/>
    </source>
</evidence>
<feature type="domain" description="YheO-like" evidence="1">
    <location>
        <begin position="14"/>
        <end position="91"/>
    </location>
</feature>
<evidence type="ECO:0000313" key="5">
    <source>
        <dbReference type="Proteomes" id="UP000414364"/>
    </source>
</evidence>
<gene>
    <name evidence="3" type="ORF">FHL05_01335</name>
    <name evidence="2" type="ORF">FHL06_06840</name>
</gene>
<keyword evidence="4" id="KW-1185">Reference proteome</keyword>
<dbReference type="Pfam" id="PF08348">
    <property type="entry name" value="PAS_6"/>
    <property type="match status" value="1"/>
</dbReference>
<proteinExistence type="predicted"/>
<evidence type="ECO:0000313" key="2">
    <source>
        <dbReference type="EMBL" id="MQS76101.1"/>
    </source>
</evidence>
<comment type="caution">
    <text evidence="2">The sequence shown here is derived from an EMBL/GenBank/DDBJ whole genome shotgun (WGS) entry which is preliminary data.</text>
</comment>
<dbReference type="InterPro" id="IPR039446">
    <property type="entry name" value="DauR-like"/>
</dbReference>
<evidence type="ECO:0000259" key="1">
    <source>
        <dbReference type="Pfam" id="PF08348"/>
    </source>
</evidence>
<dbReference type="EMBL" id="VDFP01000011">
    <property type="protein sequence ID" value="MQS76101.1"/>
    <property type="molecule type" value="Genomic_DNA"/>
</dbReference>
<protein>
    <recommendedName>
        <fullName evidence="1">YheO-like domain-containing protein</fullName>
    </recommendedName>
</protein>
<evidence type="ECO:0000313" key="3">
    <source>
        <dbReference type="EMBL" id="MQS96536.1"/>
    </source>
</evidence>
<reference evidence="4 5" key="1">
    <citation type="journal article" date="2019" name="Syst. Appl. Microbiol.">
        <title>Polyphasic characterization of two novel Lactobacillus spp. isolated from blown salami packages: Description of Lactobacillus halodurans sp. nov. and Lactobacillus salsicarnum sp. nov.</title>
        <authorList>
            <person name="Schuster J.A."/>
            <person name="Klingl A."/>
            <person name="Vogel R.F."/>
            <person name="Ehrmann M.A."/>
        </authorList>
    </citation>
    <scope>NUCLEOTIDE SEQUENCE [LARGE SCALE GENOMIC DNA]</scope>
    <source>
        <strain evidence="3 4">TMW 1.1920</strain>
        <strain evidence="2 5">TMW 1.2172</strain>
    </source>
</reference>
<dbReference type="InterPro" id="IPR013559">
    <property type="entry name" value="YheO"/>
</dbReference>
<dbReference type="EMBL" id="VDFO01000003">
    <property type="protein sequence ID" value="MQS96536.1"/>
    <property type="molecule type" value="Genomic_DNA"/>
</dbReference>
<dbReference type="RefSeq" id="WP_153385494.1">
    <property type="nucleotide sequence ID" value="NZ_VDFO01000003.1"/>
</dbReference>
<name>A0A5P0ZQF2_9LACO</name>